<reference evidence="3" key="1">
    <citation type="submission" date="2005-09" db="EMBL/GenBank/DDBJ databases">
        <authorList>
            <person name="Mural R.J."/>
            <person name="Li P.W."/>
            <person name="Adams M.D."/>
            <person name="Amanatides P.G."/>
            <person name="Baden-Tillson H."/>
            <person name="Barnstead M."/>
            <person name="Chin S.H."/>
            <person name="Dew I."/>
            <person name="Evans C.A."/>
            <person name="Ferriera S."/>
            <person name="Flanigan M."/>
            <person name="Fosler C."/>
            <person name="Glodek A."/>
            <person name="Gu Z."/>
            <person name="Holt R.A."/>
            <person name="Jennings D."/>
            <person name="Kraft C.L."/>
            <person name="Lu F."/>
            <person name="Nguyen T."/>
            <person name="Nusskern D.R."/>
            <person name="Pfannkoch C.M."/>
            <person name="Sitter C."/>
            <person name="Sutton G.G."/>
            <person name="Venter J.C."/>
            <person name="Wang Z."/>
            <person name="Woodage T."/>
            <person name="Zheng X.H."/>
            <person name="Zhong F."/>
        </authorList>
    </citation>
    <scope>NUCLEOTIDE SEQUENCE [LARGE SCALE GENOMIC DNA]</scope>
    <source>
        <strain>BN</strain>
        <strain evidence="3">Sprague-Dawley</strain>
    </source>
</reference>
<evidence type="ECO:0000256" key="1">
    <source>
        <dbReference type="SAM" id="MobiDB-lite"/>
    </source>
</evidence>
<dbReference type="Proteomes" id="UP000234681">
    <property type="component" value="Chromosome 5"/>
</dbReference>
<name>A6IIU2_RAT</name>
<sequence length="47" mass="5219">MCVWPMVVSGQCMRWALKRMSPSWIHGSHRTTSSLSAPGREAVGFAQ</sequence>
<gene>
    <name evidence="2" type="ORF">rCG_54892</name>
</gene>
<protein>
    <submittedName>
        <fullName evidence="2">RCG54892</fullName>
    </submittedName>
</protein>
<dbReference type="EMBL" id="CH473962">
    <property type="protein sequence ID" value="EDL98662.1"/>
    <property type="molecule type" value="Genomic_DNA"/>
</dbReference>
<proteinExistence type="predicted"/>
<organism evidence="2 3">
    <name type="scientific">Rattus norvegicus</name>
    <name type="common">Rat</name>
    <dbReference type="NCBI Taxonomy" id="10116"/>
    <lineage>
        <taxon>Eukaryota</taxon>
        <taxon>Metazoa</taxon>
        <taxon>Chordata</taxon>
        <taxon>Craniata</taxon>
        <taxon>Vertebrata</taxon>
        <taxon>Euteleostomi</taxon>
        <taxon>Mammalia</taxon>
        <taxon>Eutheria</taxon>
        <taxon>Euarchontoglires</taxon>
        <taxon>Glires</taxon>
        <taxon>Rodentia</taxon>
        <taxon>Myomorpha</taxon>
        <taxon>Muroidea</taxon>
        <taxon>Muridae</taxon>
        <taxon>Murinae</taxon>
        <taxon>Rattus</taxon>
    </lineage>
</organism>
<evidence type="ECO:0000313" key="2">
    <source>
        <dbReference type="EMBL" id="EDL98662.1"/>
    </source>
</evidence>
<evidence type="ECO:0000313" key="3">
    <source>
        <dbReference type="Proteomes" id="UP000234681"/>
    </source>
</evidence>
<dbReference type="AlphaFoldDB" id="A6IIU2"/>
<feature type="region of interest" description="Disordered" evidence="1">
    <location>
        <begin position="25"/>
        <end position="47"/>
    </location>
</feature>
<accession>A6IIU2</accession>